<dbReference type="PROSITE" id="PS00908">
    <property type="entry name" value="MR_MLE_1"/>
    <property type="match status" value="1"/>
</dbReference>
<dbReference type="EMBL" id="CSTE01000004">
    <property type="protein sequence ID" value="CQR52449.1"/>
    <property type="molecule type" value="Genomic_DNA"/>
</dbReference>
<organism evidence="3 4">
    <name type="scientific">Haloferax massiliensis</name>
    <dbReference type="NCBI Taxonomy" id="1476858"/>
    <lineage>
        <taxon>Archaea</taxon>
        <taxon>Methanobacteriati</taxon>
        <taxon>Methanobacteriota</taxon>
        <taxon>Stenosarchaea group</taxon>
        <taxon>Halobacteria</taxon>
        <taxon>Halobacteriales</taxon>
        <taxon>Haloferacaceae</taxon>
        <taxon>Haloferax</taxon>
    </lineage>
</organism>
<evidence type="ECO:0000256" key="1">
    <source>
        <dbReference type="ARBA" id="ARBA00023239"/>
    </source>
</evidence>
<feature type="domain" description="Mandelate racemase/muconate lactonizing enzyme C-terminal" evidence="2">
    <location>
        <begin position="126"/>
        <end position="231"/>
    </location>
</feature>
<protein>
    <submittedName>
        <fullName evidence="3">D-galactonate dehydratase</fullName>
    </submittedName>
</protein>
<keyword evidence="4" id="KW-1185">Reference proteome</keyword>
<dbReference type="SMART" id="SM00922">
    <property type="entry name" value="MR_MLE"/>
    <property type="match status" value="1"/>
</dbReference>
<dbReference type="InterPro" id="IPR029017">
    <property type="entry name" value="Enolase-like_N"/>
</dbReference>
<dbReference type="InterPro" id="IPR029065">
    <property type="entry name" value="Enolase_C-like"/>
</dbReference>
<dbReference type="GO" id="GO:0016829">
    <property type="term" value="F:lyase activity"/>
    <property type="evidence" value="ECO:0007669"/>
    <property type="project" value="UniProtKB-KW"/>
</dbReference>
<proteinExistence type="predicted"/>
<dbReference type="AlphaFoldDB" id="A0A0D6JVH3"/>
<dbReference type="OrthoDB" id="42605at2157"/>
<dbReference type="InterPro" id="IPR018110">
    <property type="entry name" value="Mandel_Rmase/mucon_lact_enz_CS"/>
</dbReference>
<accession>A0A0D6JVH3</accession>
<evidence type="ECO:0000313" key="3">
    <source>
        <dbReference type="EMBL" id="CQR52449.1"/>
    </source>
</evidence>
<dbReference type="GO" id="GO:0009063">
    <property type="term" value="P:amino acid catabolic process"/>
    <property type="evidence" value="ECO:0007669"/>
    <property type="project" value="InterPro"/>
</dbReference>
<dbReference type="InterPro" id="IPR034593">
    <property type="entry name" value="DgoD-like"/>
</dbReference>
<dbReference type="Pfam" id="PF13378">
    <property type="entry name" value="MR_MLE_C"/>
    <property type="match status" value="1"/>
</dbReference>
<name>A0A0D6JVH3_9EURY</name>
<dbReference type="InterPro" id="IPR013341">
    <property type="entry name" value="Mandelate_racemase_N_dom"/>
</dbReference>
<dbReference type="SUPFAM" id="SSF51604">
    <property type="entry name" value="Enolase C-terminal domain-like"/>
    <property type="match status" value="1"/>
</dbReference>
<dbReference type="RefSeq" id="WP_042661876.1">
    <property type="nucleotide sequence ID" value="NZ_CABLRR010000004.1"/>
</dbReference>
<keyword evidence="1" id="KW-0456">Lyase</keyword>
<dbReference type="PANTHER" id="PTHR48080">
    <property type="entry name" value="D-GALACTONATE DEHYDRATASE-RELATED"/>
    <property type="match status" value="1"/>
</dbReference>
<evidence type="ECO:0000313" key="4">
    <source>
        <dbReference type="Proteomes" id="UP000198902"/>
    </source>
</evidence>
<dbReference type="SFLD" id="SFLDS00001">
    <property type="entry name" value="Enolase"/>
    <property type="match status" value="1"/>
</dbReference>
<sequence length="383" mass="42470">MEITGYELFEVPPRWVFLKLETDAGVCGWGEPIVEGYAKTTKAAVEEMIDNYLLGTDPLEIERHWQAMYRGRHFRGGPVLMSAIGGIDQALWDIKGKHYGAPVYDLLGGKARDRIPVYQWVGGETPEAIARAAAEEVDRGYDCLKLSAVSQLDRIDSPAAVARVRERLEAVRSEVGADVDIVVDFRGRITTGMAKWVADELDPLDPMFYEEPVLPEHARSLPRIENRTKVPLATGERLYSRWDFERTLELDAIDVLQPSPSHAGGISEVRKIATAAESKDVLVSLHCPLGPISFASCLHLDMVLPNAIAQAQNLEIHRADGNDLLAYLDDPAVFGFDDGFVSAPDAPGLGVEIDEEAVREHAQSRVDWQSPIWYHEDGSVAEW</sequence>
<dbReference type="NCBIfam" id="NF010624">
    <property type="entry name" value="PRK14017.1"/>
    <property type="match status" value="1"/>
</dbReference>
<dbReference type="Gene3D" id="3.20.20.120">
    <property type="entry name" value="Enolase-like C-terminal domain"/>
    <property type="match status" value="1"/>
</dbReference>
<gene>
    <name evidence="3" type="primary">dgoD_2</name>
    <name evidence="3" type="ORF">BN996_03142</name>
</gene>
<dbReference type="Gene3D" id="3.30.390.10">
    <property type="entry name" value="Enolase-like, N-terminal domain"/>
    <property type="match status" value="1"/>
</dbReference>
<dbReference type="PANTHER" id="PTHR48080:SF2">
    <property type="entry name" value="D-GALACTONATE DEHYDRATASE"/>
    <property type="match status" value="1"/>
</dbReference>
<dbReference type="Proteomes" id="UP000198902">
    <property type="component" value="Unassembled WGS sequence"/>
</dbReference>
<evidence type="ECO:0000259" key="2">
    <source>
        <dbReference type="SMART" id="SM00922"/>
    </source>
</evidence>
<dbReference type="InterPro" id="IPR036849">
    <property type="entry name" value="Enolase-like_C_sf"/>
</dbReference>
<dbReference type="InterPro" id="IPR013342">
    <property type="entry name" value="Mandelate_racemase_C"/>
</dbReference>
<dbReference type="Pfam" id="PF02746">
    <property type="entry name" value="MR_MLE_N"/>
    <property type="match status" value="1"/>
</dbReference>
<dbReference type="SUPFAM" id="SSF54826">
    <property type="entry name" value="Enolase N-terminal domain-like"/>
    <property type="match status" value="1"/>
</dbReference>
<reference evidence="4" key="1">
    <citation type="submission" date="2015-03" db="EMBL/GenBank/DDBJ databases">
        <authorList>
            <person name="Urmite Genomes"/>
        </authorList>
    </citation>
    <scope>NUCLEOTIDE SEQUENCE [LARGE SCALE GENOMIC DNA]</scope>
    <source>
        <strain evidence="4">Arc-Hr</strain>
    </source>
</reference>